<sequence length="96" mass="10615">MSVSERLNSVQMCARFANDEMAVVQFMQGRGREKNMTPLRTAHGPAVQGGSRRCAMAVRSKGAVPAPLGWHTKVPWNGSARMTKEDDGRHYLLNCI</sequence>
<keyword evidence="1" id="KW-1185">Reference proteome</keyword>
<dbReference type="WBParaSite" id="TMUE_1000002691.1">
    <property type="protein sequence ID" value="TMUE_1000002691.1"/>
    <property type="gene ID" value="WBGene00294671"/>
</dbReference>
<name>A0A5S6Q5Y9_TRIMR</name>
<organism evidence="1 2">
    <name type="scientific">Trichuris muris</name>
    <name type="common">Mouse whipworm</name>
    <dbReference type="NCBI Taxonomy" id="70415"/>
    <lineage>
        <taxon>Eukaryota</taxon>
        <taxon>Metazoa</taxon>
        <taxon>Ecdysozoa</taxon>
        <taxon>Nematoda</taxon>
        <taxon>Enoplea</taxon>
        <taxon>Dorylaimia</taxon>
        <taxon>Trichinellida</taxon>
        <taxon>Trichuridae</taxon>
        <taxon>Trichuris</taxon>
    </lineage>
</organism>
<dbReference type="Proteomes" id="UP000046395">
    <property type="component" value="Unassembled WGS sequence"/>
</dbReference>
<protein>
    <submittedName>
        <fullName evidence="2">Uncharacterized protein</fullName>
    </submittedName>
</protein>
<proteinExistence type="predicted"/>
<evidence type="ECO:0000313" key="2">
    <source>
        <dbReference type="WBParaSite" id="TMUE_1000002691.1"/>
    </source>
</evidence>
<reference evidence="2" key="1">
    <citation type="submission" date="2019-12" db="UniProtKB">
        <authorList>
            <consortium name="WormBaseParasite"/>
        </authorList>
    </citation>
    <scope>IDENTIFICATION</scope>
</reference>
<accession>A0A5S6Q5Y9</accession>
<dbReference type="AlphaFoldDB" id="A0A5S6Q5Y9"/>
<evidence type="ECO:0000313" key="1">
    <source>
        <dbReference type="Proteomes" id="UP000046395"/>
    </source>
</evidence>